<evidence type="ECO:0000256" key="2">
    <source>
        <dbReference type="ARBA" id="ARBA00022517"/>
    </source>
</evidence>
<dbReference type="InterPro" id="IPR005227">
    <property type="entry name" value="YqgF"/>
</dbReference>
<dbReference type="PANTHER" id="PTHR33317:SF4">
    <property type="entry name" value="POLYNUCLEOTIDYL TRANSFERASE, RIBONUCLEASE H-LIKE SUPERFAMILY PROTEIN"/>
    <property type="match status" value="1"/>
</dbReference>
<comment type="similarity">
    <text evidence="5">Belongs to the YqgF HJR family.</text>
</comment>
<dbReference type="Proteomes" id="UP000823918">
    <property type="component" value="Unassembled WGS sequence"/>
</dbReference>
<dbReference type="GO" id="GO:0000967">
    <property type="term" value="P:rRNA 5'-end processing"/>
    <property type="evidence" value="ECO:0007669"/>
    <property type="project" value="UniProtKB-UniRule"/>
</dbReference>
<dbReference type="Pfam" id="PF03652">
    <property type="entry name" value="RuvX"/>
    <property type="match status" value="1"/>
</dbReference>
<evidence type="ECO:0000313" key="7">
    <source>
        <dbReference type="EMBL" id="HJC71377.1"/>
    </source>
</evidence>
<dbReference type="GO" id="GO:0005829">
    <property type="term" value="C:cytosol"/>
    <property type="evidence" value="ECO:0007669"/>
    <property type="project" value="TreeGrafter"/>
</dbReference>
<dbReference type="CDD" id="cd16964">
    <property type="entry name" value="YqgF"/>
    <property type="match status" value="1"/>
</dbReference>
<dbReference type="GO" id="GO:0016788">
    <property type="term" value="F:hydrolase activity, acting on ester bonds"/>
    <property type="evidence" value="ECO:0007669"/>
    <property type="project" value="UniProtKB-UniRule"/>
</dbReference>
<dbReference type="Gene3D" id="3.30.420.140">
    <property type="entry name" value="YqgF/RNase H-like domain"/>
    <property type="match status" value="1"/>
</dbReference>
<evidence type="ECO:0000256" key="4">
    <source>
        <dbReference type="ARBA" id="ARBA00022801"/>
    </source>
</evidence>
<evidence type="ECO:0000256" key="1">
    <source>
        <dbReference type="ARBA" id="ARBA00022490"/>
    </source>
</evidence>
<accession>A0A9D2Q1Z0</accession>
<reference evidence="7" key="2">
    <citation type="submission" date="2021-04" db="EMBL/GenBank/DDBJ databases">
        <authorList>
            <person name="Gilroy R."/>
        </authorList>
    </citation>
    <scope>NUCLEOTIDE SEQUENCE</scope>
    <source>
        <strain evidence="7">5933</strain>
    </source>
</reference>
<evidence type="ECO:0000259" key="6">
    <source>
        <dbReference type="SMART" id="SM00732"/>
    </source>
</evidence>
<evidence type="ECO:0000256" key="3">
    <source>
        <dbReference type="ARBA" id="ARBA00022722"/>
    </source>
</evidence>
<evidence type="ECO:0000313" key="8">
    <source>
        <dbReference type="Proteomes" id="UP000823918"/>
    </source>
</evidence>
<dbReference type="SUPFAM" id="SSF53098">
    <property type="entry name" value="Ribonuclease H-like"/>
    <property type="match status" value="1"/>
</dbReference>
<name>A0A9D2Q1Z0_9FIRM</name>
<comment type="function">
    <text evidence="5">Could be a nuclease involved in processing of the 5'-end of pre-16S rRNA.</text>
</comment>
<comment type="caution">
    <text evidence="7">The sequence shown here is derived from an EMBL/GenBank/DDBJ whole genome shotgun (WGS) entry which is preliminary data.</text>
</comment>
<gene>
    <name evidence="7" type="primary">ruvX</name>
    <name evidence="7" type="ORF">H9698_01095</name>
</gene>
<proteinExistence type="inferred from homology"/>
<feature type="domain" description="YqgF/RNase H-like" evidence="6">
    <location>
        <begin position="1"/>
        <end position="101"/>
    </location>
</feature>
<dbReference type="HAMAP" id="MF_00651">
    <property type="entry name" value="Nuclease_YqgF"/>
    <property type="match status" value="1"/>
</dbReference>
<dbReference type="InterPro" id="IPR006641">
    <property type="entry name" value="YqgF/RNaseH-like_dom"/>
</dbReference>
<protein>
    <recommendedName>
        <fullName evidence="5">Putative pre-16S rRNA nuclease</fullName>
        <ecNumber evidence="5">3.1.-.-</ecNumber>
    </recommendedName>
</protein>
<dbReference type="EC" id="3.1.-.-" evidence="5"/>
<keyword evidence="3 5" id="KW-0540">Nuclease</keyword>
<dbReference type="EMBL" id="DWWA01000007">
    <property type="protein sequence ID" value="HJC71377.1"/>
    <property type="molecule type" value="Genomic_DNA"/>
</dbReference>
<dbReference type="GO" id="GO:0004518">
    <property type="term" value="F:nuclease activity"/>
    <property type="evidence" value="ECO:0007669"/>
    <property type="project" value="UniProtKB-KW"/>
</dbReference>
<evidence type="ECO:0000256" key="5">
    <source>
        <dbReference type="HAMAP-Rule" id="MF_00651"/>
    </source>
</evidence>
<keyword evidence="1 5" id="KW-0963">Cytoplasm</keyword>
<comment type="subcellular location">
    <subcellularLocation>
        <location evidence="5">Cytoplasm</location>
    </subcellularLocation>
</comment>
<keyword evidence="2 5" id="KW-0690">Ribosome biogenesis</keyword>
<dbReference type="PANTHER" id="PTHR33317">
    <property type="entry name" value="POLYNUCLEOTIDYL TRANSFERASE, RIBONUCLEASE H-LIKE SUPERFAMILY PROTEIN"/>
    <property type="match status" value="1"/>
</dbReference>
<dbReference type="InterPro" id="IPR012337">
    <property type="entry name" value="RNaseH-like_sf"/>
</dbReference>
<dbReference type="InterPro" id="IPR037027">
    <property type="entry name" value="YqgF/RNaseH-like_dom_sf"/>
</dbReference>
<reference evidence="7" key="1">
    <citation type="journal article" date="2021" name="PeerJ">
        <title>Extensive microbial diversity within the chicken gut microbiome revealed by metagenomics and culture.</title>
        <authorList>
            <person name="Gilroy R."/>
            <person name="Ravi A."/>
            <person name="Getino M."/>
            <person name="Pursley I."/>
            <person name="Horton D.L."/>
            <person name="Alikhan N.F."/>
            <person name="Baker D."/>
            <person name="Gharbi K."/>
            <person name="Hall N."/>
            <person name="Watson M."/>
            <person name="Adriaenssens E.M."/>
            <person name="Foster-Nyarko E."/>
            <person name="Jarju S."/>
            <person name="Secka A."/>
            <person name="Antonio M."/>
            <person name="Oren A."/>
            <person name="Chaudhuri R.R."/>
            <person name="La Ragione R."/>
            <person name="Hildebrand F."/>
            <person name="Pallen M.J."/>
        </authorList>
    </citation>
    <scope>NUCLEOTIDE SEQUENCE</scope>
    <source>
        <strain evidence="7">5933</strain>
    </source>
</reference>
<dbReference type="AlphaFoldDB" id="A0A9D2Q1Z0"/>
<dbReference type="SMART" id="SM00732">
    <property type="entry name" value="YqgFc"/>
    <property type="match status" value="1"/>
</dbReference>
<keyword evidence="4 5" id="KW-0378">Hydrolase</keyword>
<organism evidence="7 8">
    <name type="scientific">Candidatus Ruthenibacterium merdavium</name>
    <dbReference type="NCBI Taxonomy" id="2838752"/>
    <lineage>
        <taxon>Bacteria</taxon>
        <taxon>Bacillati</taxon>
        <taxon>Bacillota</taxon>
        <taxon>Clostridia</taxon>
        <taxon>Eubacteriales</taxon>
        <taxon>Oscillospiraceae</taxon>
        <taxon>Ruthenibacterium</taxon>
    </lineage>
</organism>
<sequence length="147" mass="16043">MKIMAVDFGDARTGLAVCDPTEFLASPVGIIKEKNFLKAAQQIADAAKQHGAQMLVVGLPKNMDGTEGARAQRCRSMGEKLQELTDLPVTMWDERRTTVSASAVLTQNGTFGKKRKEQLDAVAAVIILESYLQRRKNEAQAHADGKE</sequence>
<dbReference type="NCBIfam" id="TIGR00250">
    <property type="entry name" value="RNAse_H_YqgF"/>
    <property type="match status" value="1"/>
</dbReference>